<proteinExistence type="predicted"/>
<evidence type="ECO:0000259" key="2">
    <source>
        <dbReference type="Pfam" id="PF14522"/>
    </source>
</evidence>
<dbReference type="KEGG" id="tee:Tel_09630"/>
<organism evidence="3 4">
    <name type="scientific">Candidatus Tenderia electrophaga</name>
    <dbReference type="NCBI Taxonomy" id="1748243"/>
    <lineage>
        <taxon>Bacteria</taxon>
        <taxon>Pseudomonadati</taxon>
        <taxon>Pseudomonadota</taxon>
        <taxon>Gammaproteobacteria</taxon>
        <taxon>Candidatus Tenderiales</taxon>
        <taxon>Candidatus Tenderiaceae</taxon>
        <taxon>Candidatus Tenderia</taxon>
    </lineage>
</organism>
<feature type="domain" description="Cytochrome c7-like" evidence="2">
    <location>
        <begin position="107"/>
        <end position="167"/>
    </location>
</feature>
<name>A0A0S2TE21_9GAMM</name>
<dbReference type="Proteomes" id="UP000055136">
    <property type="component" value="Chromosome"/>
</dbReference>
<accession>A0A0S2TE21</accession>
<dbReference type="Gene3D" id="3.90.10.10">
    <property type="entry name" value="Cytochrome C3"/>
    <property type="match status" value="1"/>
</dbReference>
<dbReference type="NCBIfam" id="TIGR04257">
    <property type="entry name" value="nanowire_3heme"/>
    <property type="match status" value="1"/>
</dbReference>
<keyword evidence="1" id="KW-0732">Signal</keyword>
<keyword evidence="4" id="KW-1185">Reference proteome</keyword>
<sequence>MWRSSITFLLFSAISWVAVAETYSTPRLAEDGIHDPENEAIQILQEPVEAMVDFPMDRRGMVDWVQALRSGKINPRRSLSGDEFGGEMMLEMDMDIIMKQTANMPHVRFPHLAHTEWLTCSNCHFDIFIPQYEANPVNMEKILKGEYCGRCHDKVSFSLWTCERCHSVPHENSSEAFRPVP</sequence>
<protein>
    <recommendedName>
        <fullName evidence="2">Cytochrome c7-like domain-containing protein</fullName>
    </recommendedName>
</protein>
<evidence type="ECO:0000313" key="4">
    <source>
        <dbReference type="Proteomes" id="UP000055136"/>
    </source>
</evidence>
<reference evidence="3" key="1">
    <citation type="submission" date="2015-10" db="EMBL/GenBank/DDBJ databases">
        <title>Description of Candidatus Tenderia electrophaga gen. nov, sp. nov., an Uncultivated Electroautotroph from a Biocathode Enrichment.</title>
        <authorList>
            <person name="Eddie B.J."/>
            <person name="Malanoski A.P."/>
            <person name="Wang Z."/>
            <person name="Hall R.J."/>
            <person name="Oh S.D."/>
            <person name="Heiner C."/>
            <person name="Lin B."/>
            <person name="Strycharz-Glaven S.M."/>
        </authorList>
    </citation>
    <scope>NUCLEOTIDE SEQUENCE [LARGE SCALE GENOMIC DNA]</scope>
    <source>
        <strain evidence="3">NRL1</strain>
    </source>
</reference>
<dbReference type="InterPro" id="IPR026352">
    <property type="entry name" value="Nanowire_3heme"/>
</dbReference>
<gene>
    <name evidence="3" type="ORF">Tel_09630</name>
</gene>
<feature type="signal peptide" evidence="1">
    <location>
        <begin position="1"/>
        <end position="20"/>
    </location>
</feature>
<dbReference type="InterPro" id="IPR029467">
    <property type="entry name" value="Cyt_c7-like"/>
</dbReference>
<feature type="chain" id="PRO_5006604898" description="Cytochrome c7-like domain-containing protein" evidence="1">
    <location>
        <begin position="21"/>
        <end position="181"/>
    </location>
</feature>
<evidence type="ECO:0000313" key="3">
    <source>
        <dbReference type="EMBL" id="ALP53390.1"/>
    </source>
</evidence>
<evidence type="ECO:0000256" key="1">
    <source>
        <dbReference type="SAM" id="SignalP"/>
    </source>
</evidence>
<dbReference type="InterPro" id="IPR036280">
    <property type="entry name" value="Multihaem_cyt_sf"/>
</dbReference>
<dbReference type="EMBL" id="CP013099">
    <property type="protein sequence ID" value="ALP53390.1"/>
    <property type="molecule type" value="Genomic_DNA"/>
</dbReference>
<dbReference type="AlphaFoldDB" id="A0A0S2TE21"/>
<dbReference type="SUPFAM" id="SSF48695">
    <property type="entry name" value="Multiheme cytochromes"/>
    <property type="match status" value="1"/>
</dbReference>
<dbReference type="Pfam" id="PF14522">
    <property type="entry name" value="Cytochrome_C7"/>
    <property type="match status" value="1"/>
</dbReference>